<keyword evidence="5" id="KW-0732">Signal</keyword>
<dbReference type="SMART" id="SM00849">
    <property type="entry name" value="Lactamase_B"/>
    <property type="match status" value="1"/>
</dbReference>
<dbReference type="PANTHER" id="PTHR42978">
    <property type="entry name" value="QUORUM-QUENCHING LACTONASE YTNP-RELATED-RELATED"/>
    <property type="match status" value="1"/>
</dbReference>
<comment type="similarity">
    <text evidence="1">Belongs to the metallo-beta-lactamase superfamily.</text>
</comment>
<dbReference type="SUPFAM" id="SSF56281">
    <property type="entry name" value="Metallo-hydrolase/oxidoreductase"/>
    <property type="match status" value="1"/>
</dbReference>
<keyword evidence="2" id="KW-0479">Metal-binding</keyword>
<reference evidence="7 8" key="1">
    <citation type="submission" date="2019-03" db="EMBL/GenBank/DDBJ databases">
        <title>Genomic Encyclopedia of Type Strains, Phase IV (KMG-IV): sequencing the most valuable type-strain genomes for metagenomic binning, comparative biology and taxonomic classification.</title>
        <authorList>
            <person name="Goeker M."/>
        </authorList>
    </citation>
    <scope>NUCLEOTIDE SEQUENCE [LARGE SCALE GENOMIC DNA]</scope>
    <source>
        <strain evidence="7 8">DSM 26377</strain>
    </source>
</reference>
<dbReference type="InterPro" id="IPR036866">
    <property type="entry name" value="RibonucZ/Hydroxyglut_hydro"/>
</dbReference>
<sequence length="287" mass="30993">MKTTTKLRAAFVGAVVACAVHAPSAHAVEPVAELRLYAMDCGRVHVKDGAMFSDTGEYDGKPLDVVSSCYLIRHPKGALMWDTGLSDELAKSPAGVDAGGGNFHLSVKRTLVEQLAQVGMTPADVTFIGFSHLHFDHTGNANLFTQSTWLMNKAELDAALSDPPSGGMDPSTISAHKNAKVELLYGDRDVFGDGSVRILLAPGHTPGHQVLLLHLAKAGAVVLSGDLYHTQENRTEHRVPLINTSRADTLASFDRVEKIVKNQKARFVIQHVPEDLAALPRFPDYLK</sequence>
<dbReference type="GO" id="GO:0016787">
    <property type="term" value="F:hydrolase activity"/>
    <property type="evidence" value="ECO:0007669"/>
    <property type="project" value="UniProtKB-KW"/>
</dbReference>
<keyword evidence="4" id="KW-0862">Zinc</keyword>
<evidence type="ECO:0000256" key="5">
    <source>
        <dbReference type="SAM" id="SignalP"/>
    </source>
</evidence>
<dbReference type="PANTHER" id="PTHR42978:SF3">
    <property type="entry name" value="BLR3078 PROTEIN"/>
    <property type="match status" value="1"/>
</dbReference>
<dbReference type="CDD" id="cd07729">
    <property type="entry name" value="AHL_lactonase_MBL-fold"/>
    <property type="match status" value="1"/>
</dbReference>
<dbReference type="OrthoDB" id="5443440at2"/>
<organism evidence="7 8">
    <name type="scientific">Panacagrimonas perspica</name>
    <dbReference type="NCBI Taxonomy" id="381431"/>
    <lineage>
        <taxon>Bacteria</taxon>
        <taxon>Pseudomonadati</taxon>
        <taxon>Pseudomonadota</taxon>
        <taxon>Gammaproteobacteria</taxon>
        <taxon>Nevskiales</taxon>
        <taxon>Nevskiaceae</taxon>
        <taxon>Panacagrimonas</taxon>
    </lineage>
</organism>
<evidence type="ECO:0000256" key="4">
    <source>
        <dbReference type="ARBA" id="ARBA00022833"/>
    </source>
</evidence>
<evidence type="ECO:0000313" key="7">
    <source>
        <dbReference type="EMBL" id="TDU28718.1"/>
    </source>
</evidence>
<dbReference type="GO" id="GO:0046872">
    <property type="term" value="F:metal ion binding"/>
    <property type="evidence" value="ECO:0007669"/>
    <property type="project" value="UniProtKB-KW"/>
</dbReference>
<dbReference type="Pfam" id="PF00753">
    <property type="entry name" value="Lactamase_B"/>
    <property type="match status" value="1"/>
</dbReference>
<dbReference type="Gene3D" id="3.60.15.10">
    <property type="entry name" value="Ribonuclease Z/Hydroxyacylglutathione hydrolase-like"/>
    <property type="match status" value="1"/>
</dbReference>
<dbReference type="RefSeq" id="WP_133882246.1">
    <property type="nucleotide sequence ID" value="NZ_MWIN01000002.1"/>
</dbReference>
<comment type="caution">
    <text evidence="7">The sequence shown here is derived from an EMBL/GenBank/DDBJ whole genome shotgun (WGS) entry which is preliminary data.</text>
</comment>
<dbReference type="Proteomes" id="UP000295341">
    <property type="component" value="Unassembled WGS sequence"/>
</dbReference>
<evidence type="ECO:0000313" key="8">
    <source>
        <dbReference type="Proteomes" id="UP000295341"/>
    </source>
</evidence>
<dbReference type="EMBL" id="SOBT01000009">
    <property type="protein sequence ID" value="TDU28718.1"/>
    <property type="molecule type" value="Genomic_DNA"/>
</dbReference>
<evidence type="ECO:0000259" key="6">
    <source>
        <dbReference type="SMART" id="SM00849"/>
    </source>
</evidence>
<evidence type="ECO:0000256" key="3">
    <source>
        <dbReference type="ARBA" id="ARBA00022801"/>
    </source>
</evidence>
<protein>
    <submittedName>
        <fullName evidence="7">Glyoxylase-like metal-dependent hydrolase (Beta-lactamase superfamily II)</fullName>
    </submittedName>
</protein>
<accession>A0A4S3K9R1</accession>
<feature type="chain" id="PRO_5030100231" evidence="5">
    <location>
        <begin position="28"/>
        <end position="287"/>
    </location>
</feature>
<keyword evidence="3 7" id="KW-0378">Hydrolase</keyword>
<keyword evidence="8" id="KW-1185">Reference proteome</keyword>
<dbReference type="InterPro" id="IPR001279">
    <property type="entry name" value="Metallo-B-lactamas"/>
</dbReference>
<evidence type="ECO:0000256" key="2">
    <source>
        <dbReference type="ARBA" id="ARBA00022723"/>
    </source>
</evidence>
<dbReference type="InterPro" id="IPR051013">
    <property type="entry name" value="MBL_superfamily_lactonases"/>
</dbReference>
<gene>
    <name evidence="7" type="ORF">DFR24_3093</name>
</gene>
<evidence type="ECO:0000256" key="1">
    <source>
        <dbReference type="ARBA" id="ARBA00007749"/>
    </source>
</evidence>
<proteinExistence type="inferred from homology"/>
<dbReference type="AlphaFoldDB" id="A0A4S3K9R1"/>
<name>A0A4S3K9R1_9GAMM</name>
<feature type="domain" description="Metallo-beta-lactamase" evidence="6">
    <location>
        <begin position="66"/>
        <end position="271"/>
    </location>
</feature>
<feature type="signal peptide" evidence="5">
    <location>
        <begin position="1"/>
        <end position="27"/>
    </location>
</feature>